<dbReference type="EMBL" id="CAIIXF020000003">
    <property type="protein sequence ID" value="CAH1779465.1"/>
    <property type="molecule type" value="Genomic_DNA"/>
</dbReference>
<organism evidence="7 8">
    <name type="scientific">Owenia fusiformis</name>
    <name type="common">Polychaete worm</name>
    <dbReference type="NCBI Taxonomy" id="6347"/>
    <lineage>
        <taxon>Eukaryota</taxon>
        <taxon>Metazoa</taxon>
        <taxon>Spiralia</taxon>
        <taxon>Lophotrochozoa</taxon>
        <taxon>Annelida</taxon>
        <taxon>Polychaeta</taxon>
        <taxon>Sedentaria</taxon>
        <taxon>Canalipalpata</taxon>
        <taxon>Sabellida</taxon>
        <taxon>Oweniida</taxon>
        <taxon>Oweniidae</taxon>
        <taxon>Owenia</taxon>
    </lineage>
</organism>
<evidence type="ECO:0000256" key="2">
    <source>
        <dbReference type="ARBA" id="ARBA00022692"/>
    </source>
</evidence>
<keyword evidence="6" id="KW-0325">Glycoprotein</keyword>
<accession>A0A8J1TV97</accession>
<dbReference type="InterPro" id="IPR002889">
    <property type="entry name" value="WSC_carb-bd"/>
</dbReference>
<dbReference type="PANTHER" id="PTHR24269">
    <property type="entry name" value="KREMEN PROTEIN"/>
    <property type="match status" value="1"/>
</dbReference>
<evidence type="ECO:0000256" key="5">
    <source>
        <dbReference type="ARBA" id="ARBA00023136"/>
    </source>
</evidence>
<keyword evidence="2" id="KW-0812">Transmembrane</keyword>
<dbReference type="OrthoDB" id="6160938at2759"/>
<proteinExistence type="predicted"/>
<evidence type="ECO:0000256" key="4">
    <source>
        <dbReference type="ARBA" id="ARBA00022989"/>
    </source>
</evidence>
<comment type="caution">
    <text evidence="7">The sequence shown here is derived from an EMBL/GenBank/DDBJ whole genome shotgun (WGS) entry which is preliminary data.</text>
</comment>
<evidence type="ECO:0000256" key="6">
    <source>
        <dbReference type="ARBA" id="ARBA00023180"/>
    </source>
</evidence>
<gene>
    <name evidence="7" type="ORF">OFUS_LOCUS6271</name>
</gene>
<dbReference type="Pfam" id="PF01822">
    <property type="entry name" value="WSC"/>
    <property type="match status" value="1"/>
</dbReference>
<dbReference type="GO" id="GO:0005886">
    <property type="term" value="C:plasma membrane"/>
    <property type="evidence" value="ECO:0007669"/>
    <property type="project" value="TreeGrafter"/>
</dbReference>
<keyword evidence="3" id="KW-0732">Signal</keyword>
<sequence>MKTSSLTVTGLAIAIVIPLINADCNKPAFYLGCFKDTNSRDMHGLGIQNGYENSLMTVEMCTDHCRTRGFKYAGLQYARHCFCGDKFGKYGLADSDSECRMTCQGDPSQNCGAAARNSVYLIR</sequence>
<dbReference type="Proteomes" id="UP000749559">
    <property type="component" value="Unassembled WGS sequence"/>
</dbReference>
<evidence type="ECO:0000256" key="1">
    <source>
        <dbReference type="ARBA" id="ARBA00004167"/>
    </source>
</evidence>
<evidence type="ECO:0000313" key="7">
    <source>
        <dbReference type="EMBL" id="CAH1779465.1"/>
    </source>
</evidence>
<protein>
    <submittedName>
        <fullName evidence="7">Uncharacterized protein</fullName>
    </submittedName>
</protein>
<evidence type="ECO:0000313" key="8">
    <source>
        <dbReference type="Proteomes" id="UP000749559"/>
    </source>
</evidence>
<keyword evidence="8" id="KW-1185">Reference proteome</keyword>
<dbReference type="InterPro" id="IPR051836">
    <property type="entry name" value="Kremen_rcpt"/>
</dbReference>
<keyword evidence="5" id="KW-0472">Membrane</keyword>
<evidence type="ECO:0000256" key="3">
    <source>
        <dbReference type="ARBA" id="ARBA00022729"/>
    </source>
</evidence>
<reference evidence="7" key="1">
    <citation type="submission" date="2022-03" db="EMBL/GenBank/DDBJ databases">
        <authorList>
            <person name="Martin C."/>
        </authorList>
    </citation>
    <scope>NUCLEOTIDE SEQUENCE</scope>
</reference>
<dbReference type="PANTHER" id="PTHR24269:SF16">
    <property type="entry name" value="PROTEIN SLG1"/>
    <property type="match status" value="1"/>
</dbReference>
<keyword evidence="4" id="KW-1133">Transmembrane helix</keyword>
<comment type="subcellular location">
    <subcellularLocation>
        <location evidence="1">Membrane</location>
        <topology evidence="1">Single-pass membrane protein</topology>
    </subcellularLocation>
</comment>
<name>A0A8J1TV97_OWEFU</name>
<dbReference type="SMART" id="SM00321">
    <property type="entry name" value="WSC"/>
    <property type="match status" value="1"/>
</dbReference>
<dbReference type="PROSITE" id="PS51212">
    <property type="entry name" value="WSC"/>
    <property type="match status" value="1"/>
</dbReference>
<dbReference type="AlphaFoldDB" id="A0A8J1TV97"/>